<organism evidence="1 2">
    <name type="scientific">Methylorubrum extorquens</name>
    <name type="common">Methylobacterium dichloromethanicum</name>
    <name type="synonym">Methylobacterium extorquens</name>
    <dbReference type="NCBI Taxonomy" id="408"/>
    <lineage>
        <taxon>Bacteria</taxon>
        <taxon>Pseudomonadati</taxon>
        <taxon>Pseudomonadota</taxon>
        <taxon>Alphaproteobacteria</taxon>
        <taxon>Hyphomicrobiales</taxon>
        <taxon>Methylobacteriaceae</taxon>
        <taxon>Methylorubrum</taxon>
    </lineage>
</organism>
<protein>
    <submittedName>
        <fullName evidence="1">Uncharacterized protein</fullName>
    </submittedName>
</protein>
<dbReference type="AlphaFoldDB" id="A0A2N9AUC0"/>
<dbReference type="Proteomes" id="UP000233769">
    <property type="component" value="Chromosome tk0001"/>
</dbReference>
<sequence length="152" mass="16334">MSATGLSGAAPTHFRGGQASAIAYENGVLPKPRARNHPPAQERLTAPRAAGCGRSSVVERQLPKLNVVGSIPIARSTKFFNLANVLRVFRPNESGLLVNVGYTIVHRLSGLEAAGSPNLRRPLRKTCSFAQTRRSVTLPSHHAGRCAALRRH</sequence>
<accession>A0A2N9AUC0</accession>
<dbReference type="EMBL" id="LT962688">
    <property type="protein sequence ID" value="SOR30932.1"/>
    <property type="molecule type" value="Genomic_DNA"/>
</dbReference>
<evidence type="ECO:0000313" key="1">
    <source>
        <dbReference type="EMBL" id="SOR30932.1"/>
    </source>
</evidence>
<proteinExistence type="predicted"/>
<reference evidence="2" key="1">
    <citation type="submission" date="2017-10" db="EMBL/GenBank/DDBJ databases">
        <authorList>
            <person name="Regsiter A."/>
            <person name="William W."/>
        </authorList>
    </citation>
    <scope>NUCLEOTIDE SEQUENCE [LARGE SCALE GENOMIC DNA]</scope>
</reference>
<gene>
    <name evidence="1" type="ORF">TK0001_4330</name>
</gene>
<evidence type="ECO:0000313" key="2">
    <source>
        <dbReference type="Proteomes" id="UP000233769"/>
    </source>
</evidence>
<name>A0A2N9AUC0_METEX</name>